<accession>K4IF40</accession>
<name>K4IF40_PSYTT</name>
<reference evidence="1" key="1">
    <citation type="submission" date="2006-03" db="EMBL/GenBank/DDBJ databases">
        <authorList>
            <person name="Bowman J."/>
            <person name="Ferriera S."/>
            <person name="Johnson J."/>
            <person name="Kravitz S."/>
            <person name="Halpern A."/>
            <person name="Remington K."/>
            <person name="Beeson K."/>
            <person name="Tran B."/>
            <person name="Rogers Y.-H."/>
            <person name="Friedman R."/>
            <person name="Venter J.C."/>
        </authorList>
    </citation>
    <scope>NUCLEOTIDE SEQUENCE [LARGE SCALE GENOMIC DNA]</scope>
    <source>
        <strain evidence="1">ATCC 700755</strain>
    </source>
</reference>
<dbReference type="RefSeq" id="WP_015024734.1">
    <property type="nucleotide sequence ID" value="NC_018721.1"/>
</dbReference>
<dbReference type="EMBL" id="CP003879">
    <property type="protein sequence ID" value="AFU69162.1"/>
    <property type="molecule type" value="Genomic_DNA"/>
</dbReference>
<keyword evidence="2" id="KW-1185">Reference proteome</keyword>
<dbReference type="HOGENOM" id="CLU_615186_0_0_10"/>
<dbReference type="KEGG" id="ptq:P700755_002388"/>
<evidence type="ECO:0000313" key="1">
    <source>
        <dbReference type="EMBL" id="AFU69162.1"/>
    </source>
</evidence>
<reference evidence="1" key="2">
    <citation type="submission" date="2012-09" db="EMBL/GenBank/DDBJ databases">
        <title>The complete sequence of Psychroflexus torquis an extreme psychrophile from sea-ice that is stimulated by light.</title>
        <authorList>
            <person name="Feng S."/>
            <person name="Powell S.M."/>
            <person name="Bowman J.P."/>
        </authorList>
    </citation>
    <scope>NUCLEOTIDE SEQUENCE [LARGE SCALE GENOMIC DNA]</scope>
    <source>
        <strain evidence="1">ATCC 700755</strain>
    </source>
</reference>
<gene>
    <name evidence="1" type="ordered locus">P700755_002388</name>
</gene>
<dbReference type="AlphaFoldDB" id="K4IF40"/>
<dbReference type="Proteomes" id="UP000008514">
    <property type="component" value="Chromosome"/>
</dbReference>
<evidence type="ECO:0000313" key="2">
    <source>
        <dbReference type="Proteomes" id="UP000008514"/>
    </source>
</evidence>
<sequence>MKNLKDLLDEKNISFSKEIYNELQNDEATIKLPKNLLKDIKKDFKHEDLNSIHKDRETALELIYMMLSNFTFTWVREAKYNDNYVDNRYIQLNSRILKKHVGSGNEETRYKLILKLLIDKRYIEKGLGPKRGVKSTSYKINNKYYNVNIEKHILNSEYAKKRHEINIREKLISSLYSTIALNELENLSRIELPCIKEVMKHLKCYSKLKWTNKKGKQLKVLGKKKRLNQFIYVEDYLKLYELLKNNFNNPKILSENAGYRIATKFNMMPSLIRELFKVKTNSGKLVGLDFSCFHPNLAIRKFQGANNQIVTHEEVAEFLKTKKKYSKNTDIELRQIAKKEHLSFFNKEVKHMKNSRIYSYYAEKYPDLLSKVEKDKIEKGYKNTSRMLFTVETKIMTEIIKKCQARGITTIYVYDELLVEESHVDEVKKIMENVCNEQKLNVEIK</sequence>
<proteinExistence type="predicted"/>
<dbReference type="eggNOG" id="ENOG502ZAA1">
    <property type="taxonomic scope" value="Bacteria"/>
</dbReference>
<protein>
    <submittedName>
        <fullName evidence="1">Uncharacterized protein</fullName>
    </submittedName>
</protein>
<organism evidence="1 2">
    <name type="scientific">Psychroflexus torquis (strain ATCC 700755 / CIP 106069 / ACAM 623)</name>
    <dbReference type="NCBI Taxonomy" id="313595"/>
    <lineage>
        <taxon>Bacteria</taxon>
        <taxon>Pseudomonadati</taxon>
        <taxon>Bacteroidota</taxon>
        <taxon>Flavobacteriia</taxon>
        <taxon>Flavobacteriales</taxon>
        <taxon>Flavobacteriaceae</taxon>
        <taxon>Psychroflexus</taxon>
    </lineage>
</organism>
<dbReference type="OrthoDB" id="1327430at2"/>